<evidence type="ECO:0000313" key="10">
    <source>
        <dbReference type="EMBL" id="MEQ2577373.1"/>
    </source>
</evidence>
<organism evidence="10 11">
    <name type="scientific">Hominiventricola aquisgranensis</name>
    <dbReference type="NCBI Taxonomy" id="3133164"/>
    <lineage>
        <taxon>Bacteria</taxon>
        <taxon>Bacillati</taxon>
        <taxon>Bacillota</taxon>
        <taxon>Clostridia</taxon>
        <taxon>Lachnospirales</taxon>
        <taxon>Lachnospiraceae</taxon>
        <taxon>Hominiventricola</taxon>
    </lineage>
</organism>
<feature type="transmembrane region" description="Helical" evidence="9">
    <location>
        <begin position="188"/>
        <end position="209"/>
    </location>
</feature>
<reference evidence="10 11" key="1">
    <citation type="submission" date="2024-03" db="EMBL/GenBank/DDBJ databases">
        <title>Human intestinal bacterial collection.</title>
        <authorList>
            <person name="Pauvert C."/>
            <person name="Hitch T.C.A."/>
            <person name="Clavel T."/>
        </authorList>
    </citation>
    <scope>NUCLEOTIDE SEQUENCE [LARGE SCALE GENOMIC DNA]</scope>
    <source>
        <strain evidence="10 11">CLA-AA-H78B</strain>
    </source>
</reference>
<dbReference type="Proteomes" id="UP001470288">
    <property type="component" value="Unassembled WGS sequence"/>
</dbReference>
<dbReference type="EMBL" id="JBBMFC010000001">
    <property type="protein sequence ID" value="MEQ2577373.1"/>
    <property type="molecule type" value="Genomic_DNA"/>
</dbReference>
<feature type="transmembrane region" description="Helical" evidence="9">
    <location>
        <begin position="35"/>
        <end position="61"/>
    </location>
</feature>
<dbReference type="RefSeq" id="WP_349143471.1">
    <property type="nucleotide sequence ID" value="NZ_JBBMFC010000001.1"/>
</dbReference>
<keyword evidence="3 9" id="KW-0813">Transport</keyword>
<comment type="caution">
    <text evidence="10">The sequence shown here is derived from an EMBL/GenBank/DDBJ whole genome shotgun (WGS) entry which is preliminary data.</text>
</comment>
<keyword evidence="8 9" id="KW-0472">Membrane</keyword>
<comment type="function">
    <text evidence="9">Component of the transport system for branched-chain amino acids.</text>
</comment>
<evidence type="ECO:0000256" key="7">
    <source>
        <dbReference type="ARBA" id="ARBA00022989"/>
    </source>
</evidence>
<evidence type="ECO:0000256" key="4">
    <source>
        <dbReference type="ARBA" id="ARBA00022475"/>
    </source>
</evidence>
<evidence type="ECO:0000256" key="6">
    <source>
        <dbReference type="ARBA" id="ARBA00022970"/>
    </source>
</evidence>
<dbReference type="Pfam" id="PF05525">
    <property type="entry name" value="Branch_AA_trans"/>
    <property type="match status" value="1"/>
</dbReference>
<feature type="transmembrane region" description="Helical" evidence="9">
    <location>
        <begin position="340"/>
        <end position="361"/>
    </location>
</feature>
<keyword evidence="7 9" id="KW-1133">Transmembrane helix</keyword>
<keyword evidence="11" id="KW-1185">Reference proteome</keyword>
<dbReference type="PANTHER" id="PTHR30588:SF0">
    <property type="entry name" value="BRANCHED-CHAIN AMINO ACID PERMEASE BRNQ"/>
    <property type="match status" value="1"/>
</dbReference>
<dbReference type="InterPro" id="IPR004685">
    <property type="entry name" value="Brnchd-chn_aa_trnsp_Livcs"/>
</dbReference>
<feature type="transmembrane region" description="Helical" evidence="9">
    <location>
        <begin position="73"/>
        <end position="93"/>
    </location>
</feature>
<feature type="transmembrane region" description="Helical" evidence="9">
    <location>
        <begin position="146"/>
        <end position="168"/>
    </location>
</feature>
<keyword evidence="6 9" id="KW-0029">Amino-acid transport</keyword>
<evidence type="ECO:0000313" key="11">
    <source>
        <dbReference type="Proteomes" id="UP001470288"/>
    </source>
</evidence>
<feature type="transmembrane region" description="Helical" evidence="9">
    <location>
        <begin position="276"/>
        <end position="302"/>
    </location>
</feature>
<evidence type="ECO:0000256" key="8">
    <source>
        <dbReference type="ARBA" id="ARBA00023136"/>
    </source>
</evidence>
<evidence type="ECO:0000256" key="9">
    <source>
        <dbReference type="RuleBase" id="RU362122"/>
    </source>
</evidence>
<protein>
    <recommendedName>
        <fullName evidence="9">Branched-chain amino acid transport system carrier protein</fullName>
    </recommendedName>
</protein>
<comment type="similarity">
    <text evidence="2 9">Belongs to the branched chain amino acid transporter family.</text>
</comment>
<gene>
    <name evidence="10" type="primary">brnQ</name>
    <name evidence="10" type="ORF">WMO62_00775</name>
</gene>
<dbReference type="NCBIfam" id="TIGR00796">
    <property type="entry name" value="livcs"/>
    <property type="match status" value="1"/>
</dbReference>
<feature type="transmembrane region" description="Helical" evidence="9">
    <location>
        <begin position="113"/>
        <end position="134"/>
    </location>
</feature>
<name>A0ABV1HWT1_9FIRM</name>
<feature type="transmembrane region" description="Helical" evidence="9">
    <location>
        <begin position="407"/>
        <end position="427"/>
    </location>
</feature>
<accession>A0ABV1HWT1</accession>
<feature type="transmembrane region" description="Helical" evidence="9">
    <location>
        <begin position="373"/>
        <end position="395"/>
    </location>
</feature>
<evidence type="ECO:0000256" key="1">
    <source>
        <dbReference type="ARBA" id="ARBA00004651"/>
    </source>
</evidence>
<keyword evidence="4" id="KW-1003">Cell membrane</keyword>
<feature type="transmembrane region" description="Helical" evidence="9">
    <location>
        <begin position="5"/>
        <end position="23"/>
    </location>
</feature>
<evidence type="ECO:0000256" key="3">
    <source>
        <dbReference type="ARBA" id="ARBA00022448"/>
    </source>
</evidence>
<sequence length="433" mass="46693">MKNKILIGITLFSMFFGAGNLIFPPFLGAEAGTSGWLAFVGLSFSAVCFPILGVVAVTLSGGADRMADRVHPMFSVVFISALYLAIGPCLAIPRTSGTSFSMAVQPFLPEGMSVGLVQFIYSIIFFTVAARIALHPERLTEYLGKRLTPILLTLIVIIFVVSLIHPTGSAAAPVGMYASAPVIYGFQYGYQTMDALAALTFGTVIALNIREQGITEEKAVIKETISAGWIAGGCLILVYAMLNYVGMLAGGAFTGMENGTDVLLLTVHALFGNTGTLVLALVFLIACFNTCVSLLSCCGKYFNELFPQISFPHWVFLFAGLSMLISNVGLNTILKISVPVLNAIYPPALLLIFLTCINRWIKRYPKIYPWSAFLCCASSITLMLEQQGILVPLLLPLLHQMPGYTGGFAWFVPTIAGILVGWIASYFNNSHTI</sequence>
<feature type="transmembrane region" description="Helical" evidence="9">
    <location>
        <begin position="314"/>
        <end position="334"/>
    </location>
</feature>
<comment type="subcellular location">
    <subcellularLocation>
        <location evidence="1 9">Cell membrane</location>
        <topology evidence="1 9">Multi-pass membrane protein</topology>
    </subcellularLocation>
</comment>
<proteinExistence type="inferred from homology"/>
<dbReference type="PANTHER" id="PTHR30588">
    <property type="entry name" value="BRANCHED-CHAIN AMINO ACID TRANSPORT SYSTEM 2 CARRIER PROTEIN"/>
    <property type="match status" value="1"/>
</dbReference>
<keyword evidence="5 9" id="KW-0812">Transmembrane</keyword>
<evidence type="ECO:0000256" key="2">
    <source>
        <dbReference type="ARBA" id="ARBA00008540"/>
    </source>
</evidence>
<feature type="transmembrane region" description="Helical" evidence="9">
    <location>
        <begin position="229"/>
        <end position="256"/>
    </location>
</feature>
<evidence type="ECO:0000256" key="5">
    <source>
        <dbReference type="ARBA" id="ARBA00022692"/>
    </source>
</evidence>